<dbReference type="AlphaFoldDB" id="A0AAN0YNM9"/>
<keyword evidence="3" id="KW-1185">Reference proteome</keyword>
<dbReference type="KEGG" id="ptl:AOT13_10655"/>
<reference evidence="3" key="1">
    <citation type="journal article" date="2016" name="Genome Announc.">
        <title>Complete Genome Sequence of Geobacillus thermoglucosidasius NCIMB 11955, the Progenitor of a Bioethanol Production Strain.</title>
        <authorList>
            <person name="Sheng L."/>
            <person name="Zhang Y."/>
            <person name="Minton N.P."/>
        </authorList>
    </citation>
    <scope>NUCLEOTIDE SEQUENCE [LARGE SCALE GENOMIC DNA]</scope>
    <source>
        <strain evidence="3">NCIMB 11955</strain>
    </source>
</reference>
<evidence type="ECO:0000313" key="2">
    <source>
        <dbReference type="EMBL" id="ANZ30518.1"/>
    </source>
</evidence>
<organism evidence="2 3">
    <name type="scientific">Parageobacillus thermoglucosidasius</name>
    <name type="common">Geobacillus thermoglucosidasius</name>
    <dbReference type="NCBI Taxonomy" id="1426"/>
    <lineage>
        <taxon>Bacteria</taxon>
        <taxon>Bacillati</taxon>
        <taxon>Bacillota</taxon>
        <taxon>Bacilli</taxon>
        <taxon>Bacillales</taxon>
        <taxon>Anoxybacillaceae</taxon>
        <taxon>Parageobacillus</taxon>
    </lineage>
</organism>
<feature type="region of interest" description="Disordered" evidence="1">
    <location>
        <begin position="26"/>
        <end position="60"/>
    </location>
</feature>
<evidence type="ECO:0000313" key="3">
    <source>
        <dbReference type="Proteomes" id="UP000093052"/>
    </source>
</evidence>
<evidence type="ECO:0000256" key="1">
    <source>
        <dbReference type="SAM" id="MobiDB-lite"/>
    </source>
</evidence>
<proteinExistence type="predicted"/>
<protein>
    <submittedName>
        <fullName evidence="2">Uncharacterized protein</fullName>
    </submittedName>
</protein>
<gene>
    <name evidence="2" type="ORF">BCV53_10670</name>
</gene>
<sequence length="94" mass="10671">MPEVCQISFYSDLTLTTEIHDGNCGSEYKIRQPSPALSDTKPSNPPKYQKNGAEMKAEAAKIQRESEKLRPAILSRHGQHKLREHMHILDASHF</sequence>
<dbReference type="Proteomes" id="UP000093052">
    <property type="component" value="Chromosome"/>
</dbReference>
<accession>A0AAN0YNM9</accession>
<name>A0AAN0YNM9_PARTM</name>
<dbReference type="EMBL" id="CP016622">
    <property type="protein sequence ID" value="ANZ30518.1"/>
    <property type="molecule type" value="Genomic_DNA"/>
</dbReference>